<evidence type="ECO:0000256" key="6">
    <source>
        <dbReference type="PROSITE-ProRule" id="PRU00089"/>
    </source>
</evidence>
<name>A0AA36GGE6_9BILA</name>
<feature type="compositionally biased region" description="Low complexity" evidence="7">
    <location>
        <begin position="94"/>
        <end position="105"/>
    </location>
</feature>
<dbReference type="GO" id="GO:0000981">
    <property type="term" value="F:DNA-binding transcription factor activity, RNA polymerase II-specific"/>
    <property type="evidence" value="ECO:0007669"/>
    <property type="project" value="TreeGrafter"/>
</dbReference>
<dbReference type="InterPro" id="IPR036388">
    <property type="entry name" value="WH-like_DNA-bd_sf"/>
</dbReference>
<accession>A0AA36GGE6</accession>
<dbReference type="InterPro" id="IPR001766">
    <property type="entry name" value="Fork_head_dom"/>
</dbReference>
<dbReference type="GO" id="GO:0005634">
    <property type="term" value="C:nucleus"/>
    <property type="evidence" value="ECO:0007669"/>
    <property type="project" value="UniProtKB-SubCell"/>
</dbReference>
<dbReference type="GO" id="GO:0000978">
    <property type="term" value="F:RNA polymerase II cis-regulatory region sequence-specific DNA binding"/>
    <property type="evidence" value="ECO:0007669"/>
    <property type="project" value="TreeGrafter"/>
</dbReference>
<organism evidence="9 10">
    <name type="scientific">Mesorhabditis spiculigera</name>
    <dbReference type="NCBI Taxonomy" id="96644"/>
    <lineage>
        <taxon>Eukaryota</taxon>
        <taxon>Metazoa</taxon>
        <taxon>Ecdysozoa</taxon>
        <taxon>Nematoda</taxon>
        <taxon>Chromadorea</taxon>
        <taxon>Rhabditida</taxon>
        <taxon>Rhabditina</taxon>
        <taxon>Rhabditomorpha</taxon>
        <taxon>Rhabditoidea</taxon>
        <taxon>Rhabditidae</taxon>
        <taxon>Mesorhabditinae</taxon>
        <taxon>Mesorhabditis</taxon>
    </lineage>
</organism>
<reference evidence="9" key="1">
    <citation type="submission" date="2023-06" db="EMBL/GenBank/DDBJ databases">
        <authorList>
            <person name="Delattre M."/>
        </authorList>
    </citation>
    <scope>NUCLEOTIDE SEQUENCE</scope>
    <source>
        <strain evidence="9">AF72</strain>
    </source>
</reference>
<dbReference type="InterPro" id="IPR036390">
    <property type="entry name" value="WH_DNA-bd_sf"/>
</dbReference>
<evidence type="ECO:0000256" key="4">
    <source>
        <dbReference type="ARBA" id="ARBA00023163"/>
    </source>
</evidence>
<evidence type="ECO:0000313" key="10">
    <source>
        <dbReference type="Proteomes" id="UP001177023"/>
    </source>
</evidence>
<dbReference type="Gene3D" id="1.10.10.10">
    <property type="entry name" value="Winged helix-like DNA-binding domain superfamily/Winged helix DNA-binding domain"/>
    <property type="match status" value="1"/>
</dbReference>
<comment type="subcellular location">
    <subcellularLocation>
        <location evidence="1 6">Nucleus</location>
    </subcellularLocation>
</comment>
<dbReference type="InterPro" id="IPR050211">
    <property type="entry name" value="FOX_domain-containing"/>
</dbReference>
<dbReference type="CDD" id="cd20048">
    <property type="entry name" value="FH_FOXD4-like"/>
    <property type="match status" value="1"/>
</dbReference>
<keyword evidence="5 6" id="KW-0539">Nucleus</keyword>
<feature type="compositionally biased region" description="Basic and acidic residues" evidence="7">
    <location>
        <begin position="118"/>
        <end position="142"/>
    </location>
</feature>
<dbReference type="AlphaFoldDB" id="A0AA36GGE6"/>
<feature type="domain" description="Fork-head" evidence="8">
    <location>
        <begin position="193"/>
        <end position="287"/>
    </location>
</feature>
<evidence type="ECO:0000256" key="2">
    <source>
        <dbReference type="ARBA" id="ARBA00023015"/>
    </source>
</evidence>
<protein>
    <recommendedName>
        <fullName evidence="8">Fork-head domain-containing protein</fullName>
    </recommendedName>
</protein>
<feature type="compositionally biased region" description="Acidic residues" evidence="7">
    <location>
        <begin position="164"/>
        <end position="173"/>
    </location>
</feature>
<evidence type="ECO:0000313" key="9">
    <source>
        <dbReference type="EMBL" id="CAJ0587238.1"/>
    </source>
</evidence>
<dbReference type="SMART" id="SM00339">
    <property type="entry name" value="FH"/>
    <property type="match status" value="1"/>
</dbReference>
<evidence type="ECO:0000256" key="3">
    <source>
        <dbReference type="ARBA" id="ARBA00023125"/>
    </source>
</evidence>
<feature type="DNA-binding region" description="Fork-head" evidence="6">
    <location>
        <begin position="193"/>
        <end position="287"/>
    </location>
</feature>
<dbReference type="GO" id="GO:0009653">
    <property type="term" value="P:anatomical structure morphogenesis"/>
    <property type="evidence" value="ECO:0007669"/>
    <property type="project" value="TreeGrafter"/>
</dbReference>
<dbReference type="PRINTS" id="PR00053">
    <property type="entry name" value="FORKHEAD"/>
</dbReference>
<keyword evidence="2" id="KW-0805">Transcription regulation</keyword>
<keyword evidence="3 6" id="KW-0238">DNA-binding</keyword>
<proteinExistence type="predicted"/>
<dbReference type="PROSITE" id="PS00658">
    <property type="entry name" value="FORK_HEAD_2"/>
    <property type="match status" value="1"/>
</dbReference>
<dbReference type="GO" id="GO:0030154">
    <property type="term" value="P:cell differentiation"/>
    <property type="evidence" value="ECO:0007669"/>
    <property type="project" value="TreeGrafter"/>
</dbReference>
<evidence type="ECO:0000256" key="1">
    <source>
        <dbReference type="ARBA" id="ARBA00004123"/>
    </source>
</evidence>
<feature type="non-terminal residue" evidence="9">
    <location>
        <position position="288"/>
    </location>
</feature>
<comment type="caution">
    <text evidence="9">The sequence shown here is derived from an EMBL/GenBank/DDBJ whole genome shotgun (WGS) entry which is preliminary data.</text>
</comment>
<feature type="region of interest" description="Disordered" evidence="7">
    <location>
        <begin position="94"/>
        <end position="186"/>
    </location>
</feature>
<dbReference type="FunFam" id="1.10.10.10:FF:000016">
    <property type="entry name" value="Forkhead box protein I1"/>
    <property type="match status" value="1"/>
</dbReference>
<evidence type="ECO:0000259" key="8">
    <source>
        <dbReference type="PROSITE" id="PS50039"/>
    </source>
</evidence>
<dbReference type="InterPro" id="IPR030456">
    <property type="entry name" value="TF_fork_head_CS_2"/>
</dbReference>
<dbReference type="PANTHER" id="PTHR11829:SF402">
    <property type="entry name" value="FORK HEAD DOMAIN-CONTAINING PROTEIN FD3-RELATED"/>
    <property type="match status" value="1"/>
</dbReference>
<keyword evidence="10" id="KW-1185">Reference proteome</keyword>
<gene>
    <name evidence="9" type="ORF">MSPICULIGERA_LOCUS25215</name>
</gene>
<dbReference type="Pfam" id="PF00250">
    <property type="entry name" value="Forkhead"/>
    <property type="match status" value="1"/>
</dbReference>
<dbReference type="SUPFAM" id="SSF46785">
    <property type="entry name" value="Winged helix' DNA-binding domain"/>
    <property type="match status" value="1"/>
</dbReference>
<dbReference type="EMBL" id="CATQJA010002709">
    <property type="protein sequence ID" value="CAJ0587238.1"/>
    <property type="molecule type" value="Genomic_DNA"/>
</dbReference>
<keyword evidence="4" id="KW-0804">Transcription</keyword>
<dbReference type="PROSITE" id="PS50039">
    <property type="entry name" value="FORK_HEAD_3"/>
    <property type="match status" value="1"/>
</dbReference>
<dbReference type="PANTHER" id="PTHR11829">
    <property type="entry name" value="FORKHEAD BOX PROTEIN"/>
    <property type="match status" value="1"/>
</dbReference>
<sequence length="288" mass="31538">MAISCPTLGRVPPISCRGPEIRFVSLNECVWGGVRHHDDASPPLDQKRFHPEANFLEAMARVADAALMVDGNSWKAAMEAGNFVKAPKLEAEASPAIPSTSTTPTVKSEEPVAAPDTEESKDTPTTSEKESEPETVIRRSCEEIGLDIPGLDNGESADGCPSDSQDEENDDDKEGSPGGGAMLAQRSKSGAAKPAYSYIALIAMAILNSPDKKLTLAQICEFICEKFQYYKDKYPAWQNSIRHNLSLNDCFVKVPREPGNPGKGNYWTLDPRSEDMFDNGSFLRRRKR</sequence>
<evidence type="ECO:0000256" key="5">
    <source>
        <dbReference type="ARBA" id="ARBA00023242"/>
    </source>
</evidence>
<evidence type="ECO:0000256" key="7">
    <source>
        <dbReference type="SAM" id="MobiDB-lite"/>
    </source>
</evidence>
<dbReference type="Proteomes" id="UP001177023">
    <property type="component" value="Unassembled WGS sequence"/>
</dbReference>